<keyword evidence="6" id="KW-1185">Reference proteome</keyword>
<dbReference type="Proteomes" id="UP001589776">
    <property type="component" value="Unassembled WGS sequence"/>
</dbReference>
<feature type="signal peptide" evidence="2">
    <location>
        <begin position="1"/>
        <end position="27"/>
    </location>
</feature>
<keyword evidence="5" id="KW-0645">Protease</keyword>
<dbReference type="GO" id="GO:0004180">
    <property type="term" value="F:carboxypeptidase activity"/>
    <property type="evidence" value="ECO:0007669"/>
    <property type="project" value="UniProtKB-KW"/>
</dbReference>
<feature type="domain" description="BIG2" evidence="3">
    <location>
        <begin position="69"/>
        <end position="132"/>
    </location>
</feature>
<dbReference type="RefSeq" id="WP_377470315.1">
    <property type="nucleotide sequence ID" value="NZ_JBHLWN010000045.1"/>
</dbReference>
<accession>A0ABV6DKC8</accession>
<dbReference type="Pfam" id="PF02368">
    <property type="entry name" value="Big_2"/>
    <property type="match status" value="1"/>
</dbReference>
<comment type="caution">
    <text evidence="5">The sequence shown here is derived from an EMBL/GenBank/DDBJ whole genome shotgun (WGS) entry which is preliminary data.</text>
</comment>
<dbReference type="InterPro" id="IPR003709">
    <property type="entry name" value="VanY-like_core_dom"/>
</dbReference>
<organism evidence="5 6">
    <name type="scientific">Paenibacillus chartarius</name>
    <dbReference type="NCBI Taxonomy" id="747481"/>
    <lineage>
        <taxon>Bacteria</taxon>
        <taxon>Bacillati</taxon>
        <taxon>Bacillota</taxon>
        <taxon>Bacilli</taxon>
        <taxon>Bacillales</taxon>
        <taxon>Paenibacillaceae</taxon>
        <taxon>Paenibacillus</taxon>
    </lineage>
</organism>
<evidence type="ECO:0000256" key="1">
    <source>
        <dbReference type="SAM" id="MobiDB-lite"/>
    </source>
</evidence>
<evidence type="ECO:0000259" key="3">
    <source>
        <dbReference type="Pfam" id="PF02368"/>
    </source>
</evidence>
<sequence>MNDYRIRRHAAAFLLCTAALLNGCSSAQPDPTPAASTAPAPEASAPAAEKPAASPSAGTGGAAKSAYASLTVEPAALSLSPGAKMKLTVTGVKKDQSKQPLAGDKSVTFTASEGSVISIAADGTVTASAKAKSGQHATVTVQYEGMKKEIPVTVKTSLEDTVKTVSGVPTVTNSDAIDVVVNKKRNLPSTYAPKLVEPNVPFTFKEKIDKRMLRSEAAQALEQLFAGAKKDGIQLYGVSAYRSYATQKSLFSSYVKTHGEKEAGQFSAQAGQSEHQTGLAIDVGDGNPKCDVQDCFADTKAAKWLAANSAEYGFIIRYPKGKESITGYQYEPWHIRYIGVDAAKEIAERGITLEEYFEDAVAAGASQ</sequence>
<dbReference type="InterPro" id="IPR052179">
    <property type="entry name" value="DD-CPase-like"/>
</dbReference>
<protein>
    <submittedName>
        <fullName evidence="5">D-alanyl-D-alanine carboxypeptidase family protein</fullName>
    </submittedName>
</protein>
<proteinExistence type="predicted"/>
<evidence type="ECO:0000256" key="2">
    <source>
        <dbReference type="SAM" id="SignalP"/>
    </source>
</evidence>
<dbReference type="InterPro" id="IPR003343">
    <property type="entry name" value="Big_2"/>
</dbReference>
<dbReference type="Gene3D" id="3.30.1380.10">
    <property type="match status" value="1"/>
</dbReference>
<feature type="chain" id="PRO_5047498999" evidence="2">
    <location>
        <begin position="28"/>
        <end position="367"/>
    </location>
</feature>
<evidence type="ECO:0000313" key="5">
    <source>
        <dbReference type="EMBL" id="MFC0213062.1"/>
    </source>
</evidence>
<keyword evidence="5" id="KW-0121">Carboxypeptidase</keyword>
<feature type="domain" description="D-alanyl-D-alanine carboxypeptidase-like core" evidence="4">
    <location>
        <begin position="211"/>
        <end position="339"/>
    </location>
</feature>
<keyword evidence="2" id="KW-0732">Signal</keyword>
<dbReference type="PANTHER" id="PTHR34385:SF1">
    <property type="entry name" value="PEPTIDOGLYCAN L-ALANYL-D-GLUTAMATE ENDOPEPTIDASE CWLK"/>
    <property type="match status" value="1"/>
</dbReference>
<dbReference type="Pfam" id="PF02557">
    <property type="entry name" value="VanY"/>
    <property type="match status" value="1"/>
</dbReference>
<reference evidence="5 6" key="1">
    <citation type="submission" date="2024-09" db="EMBL/GenBank/DDBJ databases">
        <authorList>
            <person name="Sun Q."/>
            <person name="Mori K."/>
        </authorList>
    </citation>
    <scope>NUCLEOTIDE SEQUENCE [LARGE SCALE GENOMIC DNA]</scope>
    <source>
        <strain evidence="5 6">CCM 7759</strain>
    </source>
</reference>
<name>A0ABV6DKC8_9BACL</name>
<gene>
    <name evidence="5" type="ORF">ACFFK0_11440</name>
</gene>
<dbReference type="SUPFAM" id="SSF55166">
    <property type="entry name" value="Hedgehog/DD-peptidase"/>
    <property type="match status" value="1"/>
</dbReference>
<feature type="region of interest" description="Disordered" evidence="1">
    <location>
        <begin position="28"/>
        <end position="60"/>
    </location>
</feature>
<dbReference type="EMBL" id="JBHLWN010000045">
    <property type="protein sequence ID" value="MFC0213062.1"/>
    <property type="molecule type" value="Genomic_DNA"/>
</dbReference>
<dbReference type="CDD" id="cd14852">
    <property type="entry name" value="LD-carboxypeptidase"/>
    <property type="match status" value="1"/>
</dbReference>
<dbReference type="Gene3D" id="2.60.40.1080">
    <property type="match status" value="1"/>
</dbReference>
<dbReference type="InterPro" id="IPR058193">
    <property type="entry name" value="VanY/YodJ_core_dom"/>
</dbReference>
<evidence type="ECO:0000259" key="4">
    <source>
        <dbReference type="Pfam" id="PF02557"/>
    </source>
</evidence>
<dbReference type="InterPro" id="IPR009045">
    <property type="entry name" value="Zn_M74/Hedgehog-like"/>
</dbReference>
<evidence type="ECO:0000313" key="6">
    <source>
        <dbReference type="Proteomes" id="UP001589776"/>
    </source>
</evidence>
<dbReference type="PANTHER" id="PTHR34385">
    <property type="entry name" value="D-ALANYL-D-ALANINE CARBOXYPEPTIDASE"/>
    <property type="match status" value="1"/>
</dbReference>
<keyword evidence="5" id="KW-0378">Hydrolase</keyword>